<gene>
    <name evidence="6" type="ORF">KASA_0I00506G</name>
</gene>
<dbReference type="Pfam" id="PF25151">
    <property type="entry name" value="TPR_Trm732_C"/>
    <property type="match status" value="1"/>
</dbReference>
<dbReference type="Gene3D" id="1.25.10.10">
    <property type="entry name" value="Leucine-rich Repeat Variant"/>
    <property type="match status" value="2"/>
</dbReference>
<feature type="domain" description="tRNA (32-2'-O)-methyltransferase regulator THADA-like TPR repeats region" evidence="4">
    <location>
        <begin position="227"/>
        <end position="492"/>
    </location>
</feature>
<feature type="domain" description="tRNA (32-2'-O)-methyltransferase regulator THADA-like C-terminal TPR repeats region" evidence="5">
    <location>
        <begin position="832"/>
        <end position="974"/>
    </location>
</feature>
<evidence type="ECO:0000259" key="3">
    <source>
        <dbReference type="Pfam" id="PF10350"/>
    </source>
</evidence>
<dbReference type="STRING" id="1789683.A0A1X7R9B1"/>
<dbReference type="InterPro" id="IPR056842">
    <property type="entry name" value="THADA-like_TPR_C"/>
</dbReference>
<evidence type="ECO:0000256" key="1">
    <source>
        <dbReference type="ARBA" id="ARBA00010409"/>
    </source>
</evidence>
<dbReference type="InterPro" id="IPR019442">
    <property type="entry name" value="THADA/TRM732_DUF2428"/>
</dbReference>
<dbReference type="GO" id="GO:0005829">
    <property type="term" value="C:cytosol"/>
    <property type="evidence" value="ECO:0007669"/>
    <property type="project" value="TreeGrafter"/>
</dbReference>
<accession>A0A1X7R9B1</accession>
<dbReference type="PANTHER" id="PTHR14387:SF0">
    <property type="entry name" value="DUF2428 DOMAIN-CONTAINING PROTEIN"/>
    <property type="match status" value="1"/>
</dbReference>
<dbReference type="InterPro" id="IPR056843">
    <property type="entry name" value="THADA-like_TPR"/>
</dbReference>
<evidence type="ECO:0000313" key="6">
    <source>
        <dbReference type="EMBL" id="SMN22050.1"/>
    </source>
</evidence>
<dbReference type="OrthoDB" id="73997at2759"/>
<dbReference type="Pfam" id="PF10350">
    <property type="entry name" value="DUF2428"/>
    <property type="match status" value="1"/>
</dbReference>
<dbReference type="InterPro" id="IPR016024">
    <property type="entry name" value="ARM-type_fold"/>
</dbReference>
<organism evidence="6 7">
    <name type="scientific">Maudiozyma saulgeensis</name>
    <dbReference type="NCBI Taxonomy" id="1789683"/>
    <lineage>
        <taxon>Eukaryota</taxon>
        <taxon>Fungi</taxon>
        <taxon>Dikarya</taxon>
        <taxon>Ascomycota</taxon>
        <taxon>Saccharomycotina</taxon>
        <taxon>Saccharomycetes</taxon>
        <taxon>Saccharomycetales</taxon>
        <taxon>Saccharomycetaceae</taxon>
        <taxon>Maudiozyma</taxon>
    </lineage>
</organism>
<name>A0A1X7R9B1_9SACH</name>
<dbReference type="InterPro" id="IPR011989">
    <property type="entry name" value="ARM-like"/>
</dbReference>
<evidence type="ECO:0000313" key="7">
    <source>
        <dbReference type="Proteomes" id="UP000196158"/>
    </source>
</evidence>
<keyword evidence="2" id="KW-0819">tRNA processing</keyword>
<dbReference type="EMBL" id="FXLY01000010">
    <property type="protein sequence ID" value="SMN22050.1"/>
    <property type="molecule type" value="Genomic_DNA"/>
</dbReference>
<sequence length="1421" mass="164022">MDQLIKEAKAYLLQRDIVNRIKEDNSDGTIDTLSTIFETLSKPIIDNSIVLDDPGRLILIDTFSIWMVRSTKIIQNKKINSVSFSRTIENKLLSSQNCNIILQYIIDFWSDSTPALSNALRDLLNKFLTLLKIVLPNEQFNEFLSYWLDLILTIPSMLRIHYNLIEIFAVDLDMYNLLEKRPHFIESSLHEIAKESLANAIGKCLVNVLVNIYKLHFKNDIKNIIPWISLWNEHTLSGLQQQKYTKPISLYFLTPLFKNMPSEAFVQFLQNKDLQNEPALLLSLLKIGQNICIEEPFHDNKLISLEQLEIFLQTDEYKLATFEILTYASKKSKIVQPYIFEIIKRNLRIYFADVELENRNYFISSFKHFIIRIRDSAYAMNRQLFKLRKAEKFPKEQSDLENRLDQYLLFLQWVVRFLKCEMVPGSQYHRNLMSLNILNILICSGLDKEIPEKYLYKQEPREYPFEVSLSKDQTIFRLLVDNLSDNVPDIRKISKEILLIFNKTENSSTLFGKIDIAHFNDIVYKNMEIYQNVDIGATLESFLFNVTQDQSKYLLSLLEKLDLEVAKVQSDYISNANNKISSYLSSLSLILNELDSKSEILDIEIIIQHVWDDILEIWELVRDILCYDASDSLLPEQFLNSGLSDQLLSSYAYRSVKEMSAVLIVLLDKYALSEHMLMSIGDLLINQLFSIRHSGAFQAVLPTFRECCVRCEKNLPAQLDMWLTLILEELQTKTQHITRRSGGLPFLLTNILRAETHKQRPKLKSVFNKLFELANLEIPEHQDKLDIPQINAINCIKAIFIESGLSDSCQPYIPAALQLSFKYFNSDIWALRNCSLMLFTSIQNRIFGKSGKVLSARLFFTKYVGIKESMYKILAMANSFDTTSVEDERKYESIFLVLNILLSIKSSSGSNELDEILDEVEKFLGDKNWKVRDVAARVIASLHQDPYGKALSIINRLKLSNQNLLHGSLFTVYYVVHNRSTYDDTCDNQSYTNLVDNLIKKASLFTKENTCFETSMAYLKIVKLILNRIPNTTSSVLSHFFDDLKIYFLYHLSITESYGSKQLCLSIALEILLSYGPIEIFFMLCDNSIHSKLYEIQRTAIWFITEYDLLGTVGDIEKDKIVKRLLELLQTESTLPSVKTGAVKALRGIKNGIDKTLALSLITSQNSETTKLAVLEILGTTISSDNFDTYWNIISRYAKDSSSENTRLSVLHSIQNFSKNTQKIEVLVLLHKTLSDDDIDIRDEASHFMNQELLSNEEFQLEVSAVVTSTRLYDLLSKYCTEAEIKMYLSKAVMNYFSSNNVFSQLNEQTNILFNAEEDNQYRNNIELITQYIAILRRYTVSKELSTFCEHFITQLDSTINTKGIVDGPQGWLSTHFPLSVIILLKELVELCHPNKSKEFALMLKACHAHPIVSEYLYIDN</sequence>
<protein>
    <submittedName>
        <fullName evidence="6">Uncharacterized protein</fullName>
    </submittedName>
</protein>
<feature type="domain" description="DUF2428" evidence="3">
    <location>
        <begin position="608"/>
        <end position="830"/>
    </location>
</feature>
<dbReference type="GO" id="GO:0030488">
    <property type="term" value="P:tRNA methylation"/>
    <property type="evidence" value="ECO:0007669"/>
    <property type="project" value="TreeGrafter"/>
</dbReference>
<dbReference type="InterPro" id="IPR051954">
    <property type="entry name" value="tRNA_methyltransferase_THADA"/>
</dbReference>
<reference evidence="6 7" key="1">
    <citation type="submission" date="2017-04" db="EMBL/GenBank/DDBJ databases">
        <authorList>
            <person name="Afonso C.L."/>
            <person name="Miller P.J."/>
            <person name="Scott M.A."/>
            <person name="Spackman E."/>
            <person name="Goraichik I."/>
            <person name="Dimitrov K.M."/>
            <person name="Suarez D.L."/>
            <person name="Swayne D.E."/>
        </authorList>
    </citation>
    <scope>NUCLEOTIDE SEQUENCE [LARGE SCALE GENOMIC DNA]</scope>
</reference>
<dbReference type="Pfam" id="PF25150">
    <property type="entry name" value="TPR_Trm732"/>
    <property type="match status" value="1"/>
</dbReference>
<evidence type="ECO:0000256" key="2">
    <source>
        <dbReference type="ARBA" id="ARBA00022694"/>
    </source>
</evidence>
<evidence type="ECO:0000259" key="5">
    <source>
        <dbReference type="Pfam" id="PF25151"/>
    </source>
</evidence>
<dbReference type="PANTHER" id="PTHR14387">
    <property type="entry name" value="THADA/DEATH RECEPTOR INTERACTING PROTEIN"/>
    <property type="match status" value="1"/>
</dbReference>
<comment type="similarity">
    <text evidence="1">Belongs to the THADA family.</text>
</comment>
<keyword evidence="7" id="KW-1185">Reference proteome</keyword>
<proteinExistence type="inferred from homology"/>
<evidence type="ECO:0000259" key="4">
    <source>
        <dbReference type="Pfam" id="PF25150"/>
    </source>
</evidence>
<dbReference type="SUPFAM" id="SSF48371">
    <property type="entry name" value="ARM repeat"/>
    <property type="match status" value="1"/>
</dbReference>
<dbReference type="Proteomes" id="UP000196158">
    <property type="component" value="Unassembled WGS sequence"/>
</dbReference>